<organism evidence="2 3">
    <name type="scientific">Myceligenerans xiligouense</name>
    <dbReference type="NCBI Taxonomy" id="253184"/>
    <lineage>
        <taxon>Bacteria</taxon>
        <taxon>Bacillati</taxon>
        <taxon>Actinomycetota</taxon>
        <taxon>Actinomycetes</taxon>
        <taxon>Micrococcales</taxon>
        <taxon>Promicromonosporaceae</taxon>
        <taxon>Myceligenerans</taxon>
    </lineage>
</organism>
<sequence length="268" mass="28329">MTRTTPLNTIDLRVGGGLPLVLLHGFPLDLRMWAPCAAALPPSIRAIGVDLPGAGHSDLDGARPSLENSAERVHDTLRELGVGNAIIVGLSMGGYVALALADLYPGFVAGLGLVDTKSVADTDEARANRRRIASAVEETQTVDAVLGMPAALLSDTSAVERRHLFPVLESWIHSQSPAGIAWMQRAMAARPDRTAVLEKYDAPVAVVVGAQDKLAPRAEAEHMAAAARMAGGNVTLTEVPDVGHMAPVEDPETVALALADLHRRVRFR</sequence>
<dbReference type="RefSeq" id="WP_123813399.1">
    <property type="nucleotide sequence ID" value="NZ_RKQZ01000001.1"/>
</dbReference>
<name>A0A3N4YGE0_9MICO</name>
<evidence type="ECO:0000313" key="2">
    <source>
        <dbReference type="EMBL" id="RPF20199.1"/>
    </source>
</evidence>
<gene>
    <name evidence="2" type="ORF">EDD34_0777</name>
</gene>
<dbReference type="InterPro" id="IPR033124">
    <property type="entry name" value="Ser_caboxypep_his_AS"/>
</dbReference>
<dbReference type="SUPFAM" id="SSF53474">
    <property type="entry name" value="alpha/beta-Hydrolases"/>
    <property type="match status" value="1"/>
</dbReference>
<evidence type="ECO:0000313" key="3">
    <source>
        <dbReference type="Proteomes" id="UP000280501"/>
    </source>
</evidence>
<dbReference type="GO" id="GO:0004185">
    <property type="term" value="F:serine-type carboxypeptidase activity"/>
    <property type="evidence" value="ECO:0007669"/>
    <property type="project" value="InterPro"/>
</dbReference>
<dbReference type="EMBL" id="RKQZ01000001">
    <property type="protein sequence ID" value="RPF20199.1"/>
    <property type="molecule type" value="Genomic_DNA"/>
</dbReference>
<proteinExistence type="predicted"/>
<evidence type="ECO:0000259" key="1">
    <source>
        <dbReference type="Pfam" id="PF12697"/>
    </source>
</evidence>
<dbReference type="Proteomes" id="UP000280501">
    <property type="component" value="Unassembled WGS sequence"/>
</dbReference>
<feature type="domain" description="AB hydrolase-1" evidence="1">
    <location>
        <begin position="20"/>
        <end position="255"/>
    </location>
</feature>
<dbReference type="PROSITE" id="PS00560">
    <property type="entry name" value="CARBOXYPEPT_SER_HIS"/>
    <property type="match status" value="1"/>
</dbReference>
<dbReference type="PRINTS" id="PR00111">
    <property type="entry name" value="ABHYDROLASE"/>
</dbReference>
<dbReference type="AlphaFoldDB" id="A0A3N4YGE0"/>
<dbReference type="InterPro" id="IPR050266">
    <property type="entry name" value="AB_hydrolase_sf"/>
</dbReference>
<dbReference type="OrthoDB" id="9785847at2"/>
<keyword evidence="3" id="KW-1185">Reference proteome</keyword>
<accession>A0A3N4YGE0</accession>
<dbReference type="Pfam" id="PF12697">
    <property type="entry name" value="Abhydrolase_6"/>
    <property type="match status" value="1"/>
</dbReference>
<protein>
    <submittedName>
        <fullName evidence="2">Pimeloyl-ACP methyl ester carboxylesterase</fullName>
    </submittedName>
</protein>
<comment type="caution">
    <text evidence="2">The sequence shown here is derived from an EMBL/GenBank/DDBJ whole genome shotgun (WGS) entry which is preliminary data.</text>
</comment>
<dbReference type="InterPro" id="IPR000073">
    <property type="entry name" value="AB_hydrolase_1"/>
</dbReference>
<dbReference type="PANTHER" id="PTHR43798">
    <property type="entry name" value="MONOACYLGLYCEROL LIPASE"/>
    <property type="match status" value="1"/>
</dbReference>
<reference evidence="2 3" key="1">
    <citation type="submission" date="2018-11" db="EMBL/GenBank/DDBJ databases">
        <title>Sequencing the genomes of 1000 actinobacteria strains.</title>
        <authorList>
            <person name="Klenk H.-P."/>
        </authorList>
    </citation>
    <scope>NUCLEOTIDE SEQUENCE [LARGE SCALE GENOMIC DNA]</scope>
    <source>
        <strain evidence="2 3">DSM 15700</strain>
    </source>
</reference>
<dbReference type="InterPro" id="IPR029058">
    <property type="entry name" value="AB_hydrolase_fold"/>
</dbReference>
<dbReference type="Gene3D" id="3.40.50.1820">
    <property type="entry name" value="alpha/beta hydrolase"/>
    <property type="match status" value="1"/>
</dbReference>